<dbReference type="SUPFAM" id="SSF54928">
    <property type="entry name" value="RNA-binding domain, RBD"/>
    <property type="match status" value="2"/>
</dbReference>
<evidence type="ECO:0000256" key="1">
    <source>
        <dbReference type="ARBA" id="ARBA00022737"/>
    </source>
</evidence>
<dbReference type="InterPro" id="IPR000504">
    <property type="entry name" value="RRM_dom"/>
</dbReference>
<feature type="region of interest" description="Disordered" evidence="4">
    <location>
        <begin position="1"/>
        <end position="55"/>
    </location>
</feature>
<gene>
    <name evidence="6" type="ORF">LY90DRAFT_408213</name>
</gene>
<dbReference type="Gene3D" id="3.30.70.330">
    <property type="match status" value="2"/>
</dbReference>
<evidence type="ECO:0000259" key="5">
    <source>
        <dbReference type="PROSITE" id="PS50102"/>
    </source>
</evidence>
<evidence type="ECO:0000313" key="6">
    <source>
        <dbReference type="EMBL" id="ORY61123.1"/>
    </source>
</evidence>
<accession>A0A1Y2DPA0</accession>
<feature type="domain" description="RRM" evidence="5">
    <location>
        <begin position="58"/>
        <end position="131"/>
    </location>
</feature>
<dbReference type="PROSITE" id="PS50102">
    <property type="entry name" value="RRM"/>
    <property type="match status" value="2"/>
</dbReference>
<dbReference type="PANTHER" id="PTHR24012">
    <property type="entry name" value="RNA BINDING PROTEIN"/>
    <property type="match status" value="1"/>
</dbReference>
<dbReference type="GO" id="GO:0003723">
    <property type="term" value="F:RNA binding"/>
    <property type="evidence" value="ECO:0007669"/>
    <property type="project" value="UniProtKB-UniRule"/>
</dbReference>
<feature type="compositionally biased region" description="Low complexity" evidence="4">
    <location>
        <begin position="35"/>
        <end position="55"/>
    </location>
</feature>
<sequence length="191" mass="21295">MHQIPVYPSNQVAGYSPQQGQQNHQQRYNRHSNSNRRSQSNSSNASGNGHINNSSTTTNVYISGLSPDVTDESFAEMCNSYGKIISSKAIINAETNECKGFGFVMYENEEQARNAMDQLNKKGFHVSFAKDSLSARLKNLQDEESTNIYISNIPLNMTNEEFLELFAPHNVISHTILKDQNGVSRGVGFAR</sequence>
<proteinExistence type="predicted"/>
<protein>
    <submittedName>
        <fullName evidence="6">RNA-binding domain-containing protein</fullName>
    </submittedName>
</protein>
<feature type="domain" description="RRM" evidence="5">
    <location>
        <begin position="146"/>
        <end position="191"/>
    </location>
</feature>
<name>A0A1Y2DPA0_9FUNG</name>
<feature type="compositionally biased region" description="Low complexity" evidence="4">
    <location>
        <begin position="14"/>
        <end position="26"/>
    </location>
</feature>
<evidence type="ECO:0000256" key="2">
    <source>
        <dbReference type="ARBA" id="ARBA00022884"/>
    </source>
</evidence>
<organism evidence="6 7">
    <name type="scientific">Neocallimastix californiae</name>
    <dbReference type="NCBI Taxonomy" id="1754190"/>
    <lineage>
        <taxon>Eukaryota</taxon>
        <taxon>Fungi</taxon>
        <taxon>Fungi incertae sedis</taxon>
        <taxon>Chytridiomycota</taxon>
        <taxon>Chytridiomycota incertae sedis</taxon>
        <taxon>Neocallimastigomycetes</taxon>
        <taxon>Neocallimastigales</taxon>
        <taxon>Neocallimastigaceae</taxon>
        <taxon>Neocallimastix</taxon>
    </lineage>
</organism>
<dbReference type="OrthoDB" id="271725at2759"/>
<dbReference type="SMART" id="SM00360">
    <property type="entry name" value="RRM"/>
    <property type="match status" value="1"/>
</dbReference>
<comment type="caution">
    <text evidence="6">The sequence shown here is derived from an EMBL/GenBank/DDBJ whole genome shotgun (WGS) entry which is preliminary data.</text>
</comment>
<dbReference type="AlphaFoldDB" id="A0A1Y2DPA0"/>
<evidence type="ECO:0000256" key="3">
    <source>
        <dbReference type="PROSITE-ProRule" id="PRU00176"/>
    </source>
</evidence>
<evidence type="ECO:0000313" key="7">
    <source>
        <dbReference type="Proteomes" id="UP000193920"/>
    </source>
</evidence>
<dbReference type="EMBL" id="MCOG01000060">
    <property type="protein sequence ID" value="ORY61123.1"/>
    <property type="molecule type" value="Genomic_DNA"/>
</dbReference>
<keyword evidence="1" id="KW-0677">Repeat</keyword>
<keyword evidence="7" id="KW-1185">Reference proteome</keyword>
<evidence type="ECO:0000256" key="4">
    <source>
        <dbReference type="SAM" id="MobiDB-lite"/>
    </source>
</evidence>
<dbReference type="Proteomes" id="UP000193920">
    <property type="component" value="Unassembled WGS sequence"/>
</dbReference>
<keyword evidence="2 3" id="KW-0694">RNA-binding</keyword>
<dbReference type="InterPro" id="IPR035979">
    <property type="entry name" value="RBD_domain_sf"/>
</dbReference>
<dbReference type="InterPro" id="IPR012677">
    <property type="entry name" value="Nucleotide-bd_a/b_plait_sf"/>
</dbReference>
<reference evidence="6 7" key="1">
    <citation type="submission" date="2016-08" db="EMBL/GenBank/DDBJ databases">
        <title>A Parts List for Fungal Cellulosomes Revealed by Comparative Genomics.</title>
        <authorList>
            <consortium name="DOE Joint Genome Institute"/>
            <person name="Haitjema C.H."/>
            <person name="Gilmore S.P."/>
            <person name="Henske J.K."/>
            <person name="Solomon K.V."/>
            <person name="De Groot R."/>
            <person name="Kuo A."/>
            <person name="Mondo S.J."/>
            <person name="Salamov A.A."/>
            <person name="Labutti K."/>
            <person name="Zhao Z."/>
            <person name="Chiniquy J."/>
            <person name="Barry K."/>
            <person name="Brewer H.M."/>
            <person name="Purvine S.O."/>
            <person name="Wright A.T."/>
            <person name="Boxma B."/>
            <person name="Van Alen T."/>
            <person name="Hackstein J.H."/>
            <person name="Baker S.E."/>
            <person name="Grigoriev I.V."/>
            <person name="O'Malley M.A."/>
        </authorList>
    </citation>
    <scope>NUCLEOTIDE SEQUENCE [LARGE SCALE GENOMIC DNA]</scope>
    <source>
        <strain evidence="6 7">G1</strain>
    </source>
</reference>
<dbReference type="Pfam" id="PF00076">
    <property type="entry name" value="RRM_1"/>
    <property type="match status" value="2"/>
</dbReference>